<reference evidence="5 6" key="1">
    <citation type="journal article" date="2009" name="Stand. Genomic Sci.">
        <title>Complete genome sequence of Jonesia denitrificans type strain (Prevot 55134).</title>
        <authorList>
            <person name="Pukall R."/>
            <person name="Gehrich-Schroter G."/>
            <person name="Lapidus A."/>
            <person name="Nolan M."/>
            <person name="Glavina Del Rio T."/>
            <person name="Lucas S."/>
            <person name="Chen F."/>
            <person name="Tice H."/>
            <person name="Pitluck S."/>
            <person name="Cheng J.F."/>
            <person name="Copeland A."/>
            <person name="Saunders E."/>
            <person name="Brettin T."/>
            <person name="Detter J.C."/>
            <person name="Bruce D."/>
            <person name="Goodwin L."/>
            <person name="Pati A."/>
            <person name="Ivanova N."/>
            <person name="Mavromatis K."/>
            <person name="Ovchinnikova G."/>
            <person name="Chen A."/>
            <person name="Palaniappan K."/>
            <person name="Land M."/>
            <person name="Hauser L."/>
            <person name="Chang Y.J."/>
            <person name="Jeffries C.D."/>
            <person name="Chain P."/>
            <person name="Goker M."/>
            <person name="Bristow J."/>
            <person name="Eisen J.A."/>
            <person name="Markowitz V."/>
            <person name="Hugenholtz P."/>
            <person name="Kyrpides N.C."/>
            <person name="Klenk H.P."/>
            <person name="Han C."/>
        </authorList>
    </citation>
    <scope>NUCLEOTIDE SEQUENCE [LARGE SCALE GENOMIC DNA]</scope>
    <source>
        <strain evidence="6">ATCC 14870 / DSM 20603 / BCRC 15368 / CIP 55.134 / JCM 11481 / NBRC 15587 / NCTC 10816 / Prevot 55134</strain>
    </source>
</reference>
<dbReference type="CDD" id="cd07989">
    <property type="entry name" value="LPLAT_AGPAT-like"/>
    <property type="match status" value="1"/>
</dbReference>
<organism evidence="5 6">
    <name type="scientific">Jonesia denitrificans (strain ATCC 14870 / DSM 20603 / BCRC 15368 / CIP 55.134 / JCM 11481 / NBRC 15587 / NCTC 10816 / Prevot 55134)</name>
    <name type="common">Listeria denitrificans</name>
    <dbReference type="NCBI Taxonomy" id="471856"/>
    <lineage>
        <taxon>Bacteria</taxon>
        <taxon>Bacillati</taxon>
        <taxon>Actinomycetota</taxon>
        <taxon>Actinomycetes</taxon>
        <taxon>Micrococcales</taxon>
        <taxon>Jonesiaceae</taxon>
        <taxon>Jonesia</taxon>
    </lineage>
</organism>
<proteinExistence type="predicted"/>
<gene>
    <name evidence="5" type="ordered locus">Jden_1683</name>
</gene>
<name>C7QYU1_JONDD</name>
<keyword evidence="6" id="KW-1185">Reference proteome</keyword>
<dbReference type="GO" id="GO:0005886">
    <property type="term" value="C:plasma membrane"/>
    <property type="evidence" value="ECO:0007669"/>
    <property type="project" value="TreeGrafter"/>
</dbReference>
<evidence type="ECO:0000256" key="1">
    <source>
        <dbReference type="ARBA" id="ARBA00022679"/>
    </source>
</evidence>
<dbReference type="SMART" id="SM00563">
    <property type="entry name" value="PlsC"/>
    <property type="match status" value="1"/>
</dbReference>
<dbReference type="PANTHER" id="PTHR10434:SF55">
    <property type="entry name" value="POSSIBLE ACYLTRANSFERASE"/>
    <property type="match status" value="1"/>
</dbReference>
<evidence type="ECO:0000256" key="3">
    <source>
        <dbReference type="SAM" id="MobiDB-lite"/>
    </source>
</evidence>
<accession>C7QYU1</accession>
<feature type="domain" description="Phospholipid/glycerol acyltransferase" evidence="4">
    <location>
        <begin position="61"/>
        <end position="179"/>
    </location>
</feature>
<dbReference type="EMBL" id="CP001706">
    <property type="protein sequence ID" value="ACV09330.1"/>
    <property type="molecule type" value="Genomic_DNA"/>
</dbReference>
<feature type="region of interest" description="Disordered" evidence="3">
    <location>
        <begin position="1"/>
        <end position="25"/>
    </location>
</feature>
<dbReference type="KEGG" id="jde:Jden_1683"/>
<evidence type="ECO:0000259" key="4">
    <source>
        <dbReference type="SMART" id="SM00563"/>
    </source>
</evidence>
<dbReference type="Proteomes" id="UP000000628">
    <property type="component" value="Chromosome"/>
</dbReference>
<dbReference type="GO" id="GO:0003841">
    <property type="term" value="F:1-acylglycerol-3-phosphate O-acyltransferase activity"/>
    <property type="evidence" value="ECO:0007669"/>
    <property type="project" value="TreeGrafter"/>
</dbReference>
<dbReference type="eggNOG" id="COG0204">
    <property type="taxonomic scope" value="Bacteria"/>
</dbReference>
<dbReference type="HOGENOM" id="CLU_027938_4_1_11"/>
<protein>
    <submittedName>
        <fullName evidence="5">Phospholipid/glycerol acyltransferase</fullName>
    </submittedName>
</protein>
<sequence>MQVAVPRSRYPSAVNDSTTRDAHPGKNGTYRFAAMIIKPLVTLMFGKKWRGMENIPSDGGIIVAANHASLLDPLTAAHFLYNANRPPRILAKASLWRVPFVGWVLRRTQMIPVLRGSAEASQSLEIAKERLDAGFCIAVFPEGTLTRDPEGWPMQARTGVARLALASQRPVIPLAQWGVTDVLPRGGKFPKLFPRQTVQLRAGKPVDLSDLYDRPTDSHTLREATDRIMRAITEMIAEMRGEQPPAGFYNPRTHAREEQ</sequence>
<dbReference type="SUPFAM" id="SSF69593">
    <property type="entry name" value="Glycerol-3-phosphate (1)-acyltransferase"/>
    <property type="match status" value="1"/>
</dbReference>
<dbReference type="AlphaFoldDB" id="C7QYU1"/>
<keyword evidence="1 5" id="KW-0808">Transferase</keyword>
<evidence type="ECO:0000256" key="2">
    <source>
        <dbReference type="ARBA" id="ARBA00023315"/>
    </source>
</evidence>
<dbReference type="STRING" id="471856.Jden_1683"/>
<dbReference type="Pfam" id="PF01553">
    <property type="entry name" value="Acyltransferase"/>
    <property type="match status" value="1"/>
</dbReference>
<dbReference type="InterPro" id="IPR002123">
    <property type="entry name" value="Plipid/glycerol_acylTrfase"/>
</dbReference>
<evidence type="ECO:0000313" key="6">
    <source>
        <dbReference type="Proteomes" id="UP000000628"/>
    </source>
</evidence>
<dbReference type="PANTHER" id="PTHR10434">
    <property type="entry name" value="1-ACYL-SN-GLYCEROL-3-PHOSPHATE ACYLTRANSFERASE"/>
    <property type="match status" value="1"/>
</dbReference>
<dbReference type="GO" id="GO:0006654">
    <property type="term" value="P:phosphatidic acid biosynthetic process"/>
    <property type="evidence" value="ECO:0007669"/>
    <property type="project" value="TreeGrafter"/>
</dbReference>
<evidence type="ECO:0000313" key="5">
    <source>
        <dbReference type="EMBL" id="ACV09330.1"/>
    </source>
</evidence>
<keyword evidence="2 5" id="KW-0012">Acyltransferase</keyword>